<protein>
    <recommendedName>
        <fullName evidence="2">FHA domain-containing protein</fullName>
    </recommendedName>
</protein>
<gene>
    <name evidence="3" type="ORF">GCM10009765_51550</name>
</gene>
<sequence length="262" mass="28081">MTLSIPGSSSKVTLLPKDARSLAGGLPPAAPGTLFVLGVNGGMSVAPDAGFRVVFGRNDPAVHVCVGADDPHVSREHGYITYERSGWVVDNVGRMPICFPGPRLLLSGHREHLPVAYTPLFIVGPRREHLLEVRVAGRASTNPASAYELNTIDPDAHSLSPVEKLVLVCLSQRYLRSDPQPQPLTWGQVASELAEVRPTEEWGVRRLGHVVGKVRRRLSPITPGLLEEEVPPPVGNALNHNLITALLVSGTLTPADLALLEG</sequence>
<evidence type="ECO:0000259" key="2">
    <source>
        <dbReference type="PROSITE" id="PS50006"/>
    </source>
</evidence>
<dbReference type="InterPro" id="IPR000253">
    <property type="entry name" value="FHA_dom"/>
</dbReference>
<evidence type="ECO:0000313" key="3">
    <source>
        <dbReference type="EMBL" id="GAA1696001.1"/>
    </source>
</evidence>
<keyword evidence="4" id="KW-1185">Reference proteome</keyword>
<dbReference type="RefSeq" id="WP_163566824.1">
    <property type="nucleotide sequence ID" value="NZ_BAAANY010000020.1"/>
</dbReference>
<accession>A0ABP4TYJ4</accession>
<dbReference type="InterPro" id="IPR008984">
    <property type="entry name" value="SMAD_FHA_dom_sf"/>
</dbReference>
<reference evidence="4" key="1">
    <citation type="journal article" date="2019" name="Int. J. Syst. Evol. Microbiol.">
        <title>The Global Catalogue of Microorganisms (GCM) 10K type strain sequencing project: providing services to taxonomists for standard genome sequencing and annotation.</title>
        <authorList>
            <consortium name="The Broad Institute Genomics Platform"/>
            <consortium name="The Broad Institute Genome Sequencing Center for Infectious Disease"/>
            <person name="Wu L."/>
            <person name="Ma J."/>
        </authorList>
    </citation>
    <scope>NUCLEOTIDE SEQUENCE [LARGE SCALE GENOMIC DNA]</scope>
    <source>
        <strain evidence="4">JCM 14718</strain>
    </source>
</reference>
<dbReference type="SUPFAM" id="SSF49879">
    <property type="entry name" value="SMAD/FHA domain"/>
    <property type="match status" value="1"/>
</dbReference>
<organism evidence="3 4">
    <name type="scientific">Fodinicola feengrottensis</name>
    <dbReference type="NCBI Taxonomy" id="435914"/>
    <lineage>
        <taxon>Bacteria</taxon>
        <taxon>Bacillati</taxon>
        <taxon>Actinomycetota</taxon>
        <taxon>Actinomycetes</taxon>
        <taxon>Mycobacteriales</taxon>
        <taxon>Fodinicola</taxon>
    </lineage>
</organism>
<evidence type="ECO:0000313" key="4">
    <source>
        <dbReference type="Proteomes" id="UP001500618"/>
    </source>
</evidence>
<name>A0ABP4TYJ4_9ACTN</name>
<proteinExistence type="predicted"/>
<dbReference type="EMBL" id="BAAANY010000020">
    <property type="protein sequence ID" value="GAA1696001.1"/>
    <property type="molecule type" value="Genomic_DNA"/>
</dbReference>
<evidence type="ECO:0000256" key="1">
    <source>
        <dbReference type="ARBA" id="ARBA00022553"/>
    </source>
</evidence>
<feature type="domain" description="FHA" evidence="2">
    <location>
        <begin position="53"/>
        <end position="104"/>
    </location>
</feature>
<dbReference type="PROSITE" id="PS50006">
    <property type="entry name" value="FHA_DOMAIN"/>
    <property type="match status" value="1"/>
</dbReference>
<comment type="caution">
    <text evidence="3">The sequence shown here is derived from an EMBL/GenBank/DDBJ whole genome shotgun (WGS) entry which is preliminary data.</text>
</comment>
<dbReference type="Proteomes" id="UP001500618">
    <property type="component" value="Unassembled WGS sequence"/>
</dbReference>
<keyword evidence="1" id="KW-0597">Phosphoprotein</keyword>